<accession>A0A9W6GYY5</accession>
<reference evidence="2" key="1">
    <citation type="journal article" date="2023" name="Int. J. Syst. Evol. Microbiol.">
        <title>Methylocystis iwaonis sp. nov., a type II methane-oxidizing bacterium from surface soil of a rice paddy field in Japan, and emended description of the genus Methylocystis (ex Whittenbury et al. 1970) Bowman et al. 1993.</title>
        <authorList>
            <person name="Kaise H."/>
            <person name="Sawadogo J.B."/>
            <person name="Alam M.S."/>
            <person name="Ueno C."/>
            <person name="Dianou D."/>
            <person name="Shinjo R."/>
            <person name="Asakawa S."/>
        </authorList>
    </citation>
    <scope>NUCLEOTIDE SEQUENCE</scope>
    <source>
        <strain evidence="2">LMG27198</strain>
    </source>
</reference>
<dbReference type="GO" id="GO:0004803">
    <property type="term" value="F:transposase activity"/>
    <property type="evidence" value="ECO:0007669"/>
    <property type="project" value="InterPro"/>
</dbReference>
<keyword evidence="3" id="KW-1185">Reference proteome</keyword>
<dbReference type="GO" id="GO:0003677">
    <property type="term" value="F:DNA binding"/>
    <property type="evidence" value="ECO:0007669"/>
    <property type="project" value="InterPro"/>
</dbReference>
<name>A0A9W6GYY5_9HYPH</name>
<dbReference type="PANTHER" id="PTHR33803">
    <property type="entry name" value="IS1478 TRANSPOSASE"/>
    <property type="match status" value="1"/>
</dbReference>
<dbReference type="Pfam" id="PF01609">
    <property type="entry name" value="DDE_Tnp_1"/>
    <property type="match status" value="1"/>
</dbReference>
<organism evidence="2 3">
    <name type="scientific">Methylocystis echinoides</name>
    <dbReference type="NCBI Taxonomy" id="29468"/>
    <lineage>
        <taxon>Bacteria</taxon>
        <taxon>Pseudomonadati</taxon>
        <taxon>Pseudomonadota</taxon>
        <taxon>Alphaproteobacteria</taxon>
        <taxon>Hyphomicrobiales</taxon>
        <taxon>Methylocystaceae</taxon>
        <taxon>Methylocystis</taxon>
    </lineage>
</organism>
<evidence type="ECO:0000259" key="1">
    <source>
        <dbReference type="Pfam" id="PF01609"/>
    </source>
</evidence>
<evidence type="ECO:0000313" key="2">
    <source>
        <dbReference type="EMBL" id="GLI95400.1"/>
    </source>
</evidence>
<feature type="domain" description="Transposase IS4-like" evidence="1">
    <location>
        <begin position="28"/>
        <end position="166"/>
    </location>
</feature>
<gene>
    <name evidence="2" type="ORF">LMG27198_43920</name>
</gene>
<comment type="caution">
    <text evidence="2">The sequence shown here is derived from an EMBL/GenBank/DDBJ whole genome shotgun (WGS) entry which is preliminary data.</text>
</comment>
<dbReference type="Proteomes" id="UP001144323">
    <property type="component" value="Unassembled WGS sequence"/>
</dbReference>
<sequence length="198" mass="22086">MREQRQKQRGKKVYSLHAPEVECIGKGKAHRPYEFGVKVSVATTLHASKGGQFVTHVKAMPGAPYDGHTLAVVIPEMEQQIGATIKRIVADRGYRGGNAPDTHKFRVFISGQRRRVTEKIKRDLRRRSAVEPVIGHLKVDHRMGRNHLAHTAGDAANAILAAAGYNFRRLLTWLALLCAFLPEPFSQPQRSEDHSVIA</sequence>
<protein>
    <recommendedName>
        <fullName evidence="1">Transposase IS4-like domain-containing protein</fullName>
    </recommendedName>
</protein>
<proteinExistence type="predicted"/>
<dbReference type="PANTHER" id="PTHR33803:SF3">
    <property type="entry name" value="BLL1974 PROTEIN"/>
    <property type="match status" value="1"/>
</dbReference>
<dbReference type="AlphaFoldDB" id="A0A9W6GYY5"/>
<dbReference type="GO" id="GO:0006313">
    <property type="term" value="P:DNA transposition"/>
    <property type="evidence" value="ECO:0007669"/>
    <property type="project" value="InterPro"/>
</dbReference>
<evidence type="ECO:0000313" key="3">
    <source>
        <dbReference type="Proteomes" id="UP001144323"/>
    </source>
</evidence>
<dbReference type="EMBL" id="BSEC01000003">
    <property type="protein sequence ID" value="GLI95400.1"/>
    <property type="molecule type" value="Genomic_DNA"/>
</dbReference>
<dbReference type="InterPro" id="IPR002559">
    <property type="entry name" value="Transposase_11"/>
</dbReference>